<dbReference type="Gene3D" id="3.40.630.30">
    <property type="match status" value="1"/>
</dbReference>
<dbReference type="SUPFAM" id="SSF55729">
    <property type="entry name" value="Acyl-CoA N-acyltransferases (Nat)"/>
    <property type="match status" value="1"/>
</dbReference>
<evidence type="ECO:0000259" key="3">
    <source>
        <dbReference type="PROSITE" id="PS51186"/>
    </source>
</evidence>
<dbReference type="RefSeq" id="WP_072561162.1">
    <property type="nucleotide sequence ID" value="NZ_CP017921.1"/>
</dbReference>
<keyword evidence="1 4" id="KW-0808">Transferase</keyword>
<dbReference type="GO" id="GO:0005840">
    <property type="term" value="C:ribosome"/>
    <property type="evidence" value="ECO:0007669"/>
    <property type="project" value="UniProtKB-KW"/>
</dbReference>
<dbReference type="PANTHER" id="PTHR23091">
    <property type="entry name" value="N-TERMINAL ACETYLTRANSFERASE"/>
    <property type="match status" value="1"/>
</dbReference>
<proteinExistence type="predicted"/>
<dbReference type="KEGG" id="mhaz:BHR79_03875"/>
<gene>
    <name evidence="5" type="primary">rimI</name>
    <name evidence="4" type="ORF">BHR79_03875</name>
    <name evidence="5" type="ORF">EFE40_06985</name>
    <name evidence="6" type="ORF">SAMN04515625_2093</name>
</gene>
<keyword evidence="6" id="KW-0689">Ribosomal protein</keyword>
<evidence type="ECO:0000313" key="6">
    <source>
        <dbReference type="EMBL" id="SDX02411.1"/>
    </source>
</evidence>
<protein>
    <submittedName>
        <fullName evidence="4">Ribosomal-protein-alanine N-acetyltransferase</fullName>
    </submittedName>
    <submittedName>
        <fullName evidence="6">[SSU ribosomal protein S18P]-alanine acetyltransferase</fullName>
    </submittedName>
</protein>
<evidence type="ECO:0000256" key="2">
    <source>
        <dbReference type="ARBA" id="ARBA00023315"/>
    </source>
</evidence>
<dbReference type="PROSITE" id="PS51186">
    <property type="entry name" value="GNAT"/>
    <property type="match status" value="1"/>
</dbReference>
<evidence type="ECO:0000313" key="9">
    <source>
        <dbReference type="Proteomes" id="UP000267921"/>
    </source>
</evidence>
<keyword evidence="2" id="KW-0012">Acyltransferase</keyword>
<dbReference type="InterPro" id="IPR006464">
    <property type="entry name" value="AcTrfase_RimI/Ard1"/>
</dbReference>
<dbReference type="Proteomes" id="UP000186879">
    <property type="component" value="Chromosome"/>
</dbReference>
<name>A0A1L3Q1P6_9EURY</name>
<dbReference type="GO" id="GO:0004596">
    <property type="term" value="F:protein-N-terminal amino-acid acetyltransferase activity"/>
    <property type="evidence" value="ECO:0007669"/>
    <property type="project" value="InterPro"/>
</dbReference>
<evidence type="ECO:0000313" key="5">
    <source>
        <dbReference type="EMBL" id="RNI08289.1"/>
    </source>
</evidence>
<dbReference type="InterPro" id="IPR000182">
    <property type="entry name" value="GNAT_dom"/>
</dbReference>
<evidence type="ECO:0000313" key="7">
    <source>
        <dbReference type="Proteomes" id="UP000186879"/>
    </source>
</evidence>
<dbReference type="STRING" id="2177.BHR79_03875"/>
<reference evidence="6 8" key="2">
    <citation type="submission" date="2016-10" db="EMBL/GenBank/DDBJ databases">
        <authorList>
            <person name="de Groot N.N."/>
        </authorList>
    </citation>
    <scope>NUCLEOTIDE SEQUENCE [LARGE SCALE GENOMIC DNA]</scope>
    <source>
        <strain evidence="6 8">Z-7982</strain>
    </source>
</reference>
<dbReference type="PANTHER" id="PTHR23091:SF4">
    <property type="entry name" value="N-TERMINAL AMINO-ACID N(ALPHA)-ACETYLTRANSFERASE NATA"/>
    <property type="match status" value="1"/>
</dbReference>
<dbReference type="Pfam" id="PF00583">
    <property type="entry name" value="Acetyltransf_1"/>
    <property type="match status" value="1"/>
</dbReference>
<dbReference type="InterPro" id="IPR045047">
    <property type="entry name" value="Ard1-like"/>
</dbReference>
<keyword evidence="7" id="KW-1185">Reference proteome</keyword>
<dbReference type="InterPro" id="IPR016181">
    <property type="entry name" value="Acyl_CoA_acyltransferase"/>
</dbReference>
<dbReference type="EMBL" id="RJJG01000005">
    <property type="protein sequence ID" value="RNI08289.1"/>
    <property type="molecule type" value="Genomic_DNA"/>
</dbReference>
<dbReference type="CDD" id="cd04301">
    <property type="entry name" value="NAT_SF"/>
    <property type="match status" value="1"/>
</dbReference>
<dbReference type="OrthoDB" id="43754at2157"/>
<feature type="domain" description="N-acetyltransferase" evidence="3">
    <location>
        <begin position="1"/>
        <end position="144"/>
    </location>
</feature>
<dbReference type="Proteomes" id="UP000267921">
    <property type="component" value="Unassembled WGS sequence"/>
</dbReference>
<sequence>MLFRRFEGRDFAEVLQIEIEAFEDHDPYTYMNFYEMNPEGFFVAESGKTITGFVMGYRSSEQEGRIFSLAVKKEFQKRGIGQTLLQIIQRHFRNLNVKYVRLEVRASNKKARYLYSRMGFVDCWYEPGYYIDGECGIIMKKYLYPAGLHEDLLTANWPAIS</sequence>
<dbReference type="AlphaFoldDB" id="A0A1L3Q1P6"/>
<reference evidence="4 7" key="1">
    <citation type="submission" date="2016-10" db="EMBL/GenBank/DDBJ databases">
        <title>Methanohalophilus halophilus.</title>
        <authorList>
            <person name="L'haridon S."/>
        </authorList>
    </citation>
    <scope>NUCLEOTIDE SEQUENCE [LARGE SCALE GENOMIC DNA]</scope>
    <source>
        <strain evidence="4 7">Z-7982</strain>
    </source>
</reference>
<dbReference type="Proteomes" id="UP000198669">
    <property type="component" value="Unassembled WGS sequence"/>
</dbReference>
<evidence type="ECO:0000256" key="1">
    <source>
        <dbReference type="ARBA" id="ARBA00022679"/>
    </source>
</evidence>
<dbReference type="GO" id="GO:0031415">
    <property type="term" value="C:NatA complex"/>
    <property type="evidence" value="ECO:0007669"/>
    <property type="project" value="InterPro"/>
</dbReference>
<dbReference type="GeneID" id="30582873"/>
<dbReference type="NCBIfam" id="TIGR01575">
    <property type="entry name" value="rimI"/>
    <property type="match status" value="1"/>
</dbReference>
<organism evidence="4 7">
    <name type="scientific">Methanohalophilus halophilus</name>
    <dbReference type="NCBI Taxonomy" id="2177"/>
    <lineage>
        <taxon>Archaea</taxon>
        <taxon>Methanobacteriati</taxon>
        <taxon>Methanobacteriota</taxon>
        <taxon>Stenosarchaea group</taxon>
        <taxon>Methanomicrobia</taxon>
        <taxon>Methanosarcinales</taxon>
        <taxon>Methanosarcinaceae</taxon>
        <taxon>Methanohalophilus</taxon>
    </lineage>
</organism>
<evidence type="ECO:0000313" key="4">
    <source>
        <dbReference type="EMBL" id="APH38711.1"/>
    </source>
</evidence>
<keyword evidence="6" id="KW-0687">Ribonucleoprotein</keyword>
<reference evidence="5 9" key="3">
    <citation type="submission" date="2018-10" db="EMBL/GenBank/DDBJ databases">
        <title>Cultivation of a novel Methanohalophilus strain from Kebrit Deep of the Red Sea and a genomic comparison of members of the genus Methanohalophilus.</title>
        <authorList>
            <person name="Guan Y."/>
            <person name="Ngugi D.K."/>
            <person name="Stingl U."/>
        </authorList>
    </citation>
    <scope>NUCLEOTIDE SEQUENCE [LARGE SCALE GENOMIC DNA]</scope>
    <source>
        <strain evidence="5 9">DSM 3094</strain>
    </source>
</reference>
<dbReference type="EMBL" id="FNMU01000008">
    <property type="protein sequence ID" value="SDX02411.1"/>
    <property type="molecule type" value="Genomic_DNA"/>
</dbReference>
<accession>A0A1L3Q1P6</accession>
<evidence type="ECO:0000313" key="8">
    <source>
        <dbReference type="Proteomes" id="UP000198669"/>
    </source>
</evidence>
<dbReference type="EMBL" id="CP017921">
    <property type="protein sequence ID" value="APH38711.1"/>
    <property type="molecule type" value="Genomic_DNA"/>
</dbReference>